<dbReference type="Gene3D" id="3.40.50.720">
    <property type="entry name" value="NAD(P)-binding Rossmann-like Domain"/>
    <property type="match status" value="2"/>
</dbReference>
<protein>
    <submittedName>
        <fullName evidence="4">D-isomer specific 2-hydroxyacid dehydrogenase family protein</fullName>
    </submittedName>
</protein>
<sequence length="330" mass="35871">MKDCLVHAKTFARIAPRLKSFEDKLNIIVMDDSGAFANARTGEAVVEPKPEIAFGNADAFFGPSVREFVLAVARSDRLDWFQSAAAGIENPAFVMIGQAARTFTTNHTQSEAMAEWALWQALDFFRQGPKHRAQQAAGHWERHDSREIRRSKWLIVGFGSIGASTGRRVMALGGEVTGVRRSQGLAEGADRIVPPDRMMAELPGADVVLVCLPHTPETEGMANADFFAAMKPDALFMNLGRGALVDEAALMAALDAGRPAHAALDVASEEPLPRDNPLWSHPGVTLTPHDSPQTQGTIIGADDTFIENLHRYFNGEPLHHLIDKAEFAAG</sequence>
<dbReference type="InterPro" id="IPR036291">
    <property type="entry name" value="NAD(P)-bd_dom_sf"/>
</dbReference>
<gene>
    <name evidence="4" type="ORF">HJO_13351</name>
</gene>
<evidence type="ECO:0000259" key="3">
    <source>
        <dbReference type="Pfam" id="PF02826"/>
    </source>
</evidence>
<accession>A0A059FJK0</accession>
<name>A0A059FJK0_9PROT</name>
<comment type="caution">
    <text evidence="4">The sequence shown here is derived from an EMBL/GenBank/DDBJ whole genome shotgun (WGS) entry which is preliminary data.</text>
</comment>
<organism evidence="4 5">
    <name type="scientific">Hyphomonas johnsonii MHS-2</name>
    <dbReference type="NCBI Taxonomy" id="1280950"/>
    <lineage>
        <taxon>Bacteria</taxon>
        <taxon>Pseudomonadati</taxon>
        <taxon>Pseudomonadota</taxon>
        <taxon>Alphaproteobacteria</taxon>
        <taxon>Hyphomonadales</taxon>
        <taxon>Hyphomonadaceae</taxon>
        <taxon>Hyphomonas</taxon>
    </lineage>
</organism>
<dbReference type="Pfam" id="PF02826">
    <property type="entry name" value="2-Hacid_dh_C"/>
    <property type="match status" value="1"/>
</dbReference>
<dbReference type="RefSeq" id="WP_051618606.1">
    <property type="nucleotide sequence ID" value="NZ_ARYK01000006.1"/>
</dbReference>
<dbReference type="GO" id="GO:0016616">
    <property type="term" value="F:oxidoreductase activity, acting on the CH-OH group of donors, NAD or NADP as acceptor"/>
    <property type="evidence" value="ECO:0007669"/>
    <property type="project" value="UniProtKB-ARBA"/>
</dbReference>
<keyword evidence="1" id="KW-0560">Oxidoreductase</keyword>
<dbReference type="InterPro" id="IPR006140">
    <property type="entry name" value="D-isomer_DH_NAD-bd"/>
</dbReference>
<dbReference type="InterPro" id="IPR029753">
    <property type="entry name" value="D-isomer_DH_CS"/>
</dbReference>
<keyword evidence="5" id="KW-1185">Reference proteome</keyword>
<dbReference type="PROSITE" id="PS00671">
    <property type="entry name" value="D_2_HYDROXYACID_DH_3"/>
    <property type="match status" value="1"/>
</dbReference>
<dbReference type="Proteomes" id="UP000025171">
    <property type="component" value="Unassembled WGS sequence"/>
</dbReference>
<dbReference type="PATRIC" id="fig|1280950.3.peg.2679"/>
<evidence type="ECO:0000256" key="2">
    <source>
        <dbReference type="ARBA" id="ARBA00023027"/>
    </source>
</evidence>
<dbReference type="SUPFAM" id="SSF51735">
    <property type="entry name" value="NAD(P)-binding Rossmann-fold domains"/>
    <property type="match status" value="1"/>
</dbReference>
<dbReference type="CDD" id="cd05300">
    <property type="entry name" value="2-Hacid_dh_1"/>
    <property type="match status" value="1"/>
</dbReference>
<dbReference type="PANTHER" id="PTHR43333:SF1">
    <property type="entry name" value="D-ISOMER SPECIFIC 2-HYDROXYACID DEHYDROGENASE NAD-BINDING DOMAIN-CONTAINING PROTEIN"/>
    <property type="match status" value="1"/>
</dbReference>
<proteinExistence type="predicted"/>
<evidence type="ECO:0000256" key="1">
    <source>
        <dbReference type="ARBA" id="ARBA00023002"/>
    </source>
</evidence>
<dbReference type="eggNOG" id="COG0111">
    <property type="taxonomic scope" value="Bacteria"/>
</dbReference>
<reference evidence="4 5" key="1">
    <citation type="journal article" date="2014" name="Antonie Van Leeuwenhoek">
        <title>Hyphomonas beringensis sp. nov. and Hyphomonas chukchiensis sp. nov., isolated from surface seawater of the Bering Sea and Chukchi Sea.</title>
        <authorList>
            <person name="Li C."/>
            <person name="Lai Q."/>
            <person name="Li G."/>
            <person name="Dong C."/>
            <person name="Wang J."/>
            <person name="Liao Y."/>
            <person name="Shao Z."/>
        </authorList>
    </citation>
    <scope>NUCLEOTIDE SEQUENCE [LARGE SCALE GENOMIC DNA]</scope>
    <source>
        <strain evidence="4 5">MHS-2</strain>
    </source>
</reference>
<dbReference type="EMBL" id="ARYK01000006">
    <property type="protein sequence ID" value="KCZ90840.1"/>
    <property type="molecule type" value="Genomic_DNA"/>
</dbReference>
<dbReference type="PANTHER" id="PTHR43333">
    <property type="entry name" value="2-HACID_DH_C DOMAIN-CONTAINING PROTEIN"/>
    <property type="match status" value="1"/>
</dbReference>
<feature type="domain" description="D-isomer specific 2-hydroxyacid dehydrogenase NAD-binding" evidence="3">
    <location>
        <begin position="119"/>
        <end position="289"/>
    </location>
</feature>
<dbReference type="GO" id="GO:0051287">
    <property type="term" value="F:NAD binding"/>
    <property type="evidence" value="ECO:0007669"/>
    <property type="project" value="InterPro"/>
</dbReference>
<dbReference type="AlphaFoldDB" id="A0A059FJK0"/>
<evidence type="ECO:0000313" key="5">
    <source>
        <dbReference type="Proteomes" id="UP000025171"/>
    </source>
</evidence>
<evidence type="ECO:0000313" key="4">
    <source>
        <dbReference type="EMBL" id="KCZ90840.1"/>
    </source>
</evidence>
<dbReference type="OrthoDB" id="9787219at2"/>
<keyword evidence="2" id="KW-0520">NAD</keyword>
<dbReference type="STRING" id="1280950.HJO_13351"/>